<dbReference type="EMBL" id="AP021875">
    <property type="protein sequence ID" value="BBO78961.1"/>
    <property type="molecule type" value="Genomic_DNA"/>
</dbReference>
<reference evidence="1 2" key="1">
    <citation type="submission" date="2019-11" db="EMBL/GenBank/DDBJ databases">
        <title>Comparative genomics of hydrocarbon-degrading Desulfosarcina strains.</title>
        <authorList>
            <person name="Watanabe M."/>
            <person name="Kojima H."/>
            <person name="Fukui M."/>
        </authorList>
    </citation>
    <scope>NUCLEOTIDE SEQUENCE [LARGE SCALE GENOMIC DNA]</scope>
    <source>
        <strain evidence="1 2">PP31</strain>
    </source>
</reference>
<proteinExistence type="predicted"/>
<evidence type="ECO:0000313" key="1">
    <source>
        <dbReference type="EMBL" id="BBO78961.1"/>
    </source>
</evidence>
<protein>
    <submittedName>
        <fullName evidence="1">Uncharacterized protein</fullName>
    </submittedName>
</protein>
<dbReference type="Proteomes" id="UP000427769">
    <property type="component" value="Chromosome"/>
</dbReference>
<keyword evidence="2" id="KW-1185">Reference proteome</keyword>
<accession>A0A5K7ZGP6</accession>
<dbReference type="AlphaFoldDB" id="A0A5K7ZGP6"/>
<gene>
    <name evidence="1" type="ORF">DSCW_63780</name>
</gene>
<name>A0A5K7ZGP6_9BACT</name>
<evidence type="ECO:0000313" key="2">
    <source>
        <dbReference type="Proteomes" id="UP000427769"/>
    </source>
</evidence>
<sequence>MDNLISDAENWKKSQIICEYVGVVKESVMNGNSTIYLENELQNWAKWALDQADRLDPLKEKALNFL</sequence>
<dbReference type="KEGG" id="dwd:DSCW_63780"/>
<organism evidence="1 2">
    <name type="scientific">Desulfosarcina widdelii</name>
    <dbReference type="NCBI Taxonomy" id="947919"/>
    <lineage>
        <taxon>Bacteria</taxon>
        <taxon>Pseudomonadati</taxon>
        <taxon>Thermodesulfobacteriota</taxon>
        <taxon>Desulfobacteria</taxon>
        <taxon>Desulfobacterales</taxon>
        <taxon>Desulfosarcinaceae</taxon>
        <taxon>Desulfosarcina</taxon>
    </lineage>
</organism>